<dbReference type="NCBIfam" id="TIGR02349">
    <property type="entry name" value="DnaJ_bact"/>
    <property type="match status" value="1"/>
</dbReference>
<protein>
    <recommendedName>
        <fullName evidence="11 12">Chaperone protein DnaJ</fullName>
    </recommendedName>
</protein>
<dbReference type="PRINTS" id="PR00625">
    <property type="entry name" value="JDOMAIN"/>
</dbReference>
<evidence type="ECO:0000256" key="10">
    <source>
        <dbReference type="ARBA" id="ARBA00061004"/>
    </source>
</evidence>
<evidence type="ECO:0000259" key="15">
    <source>
        <dbReference type="PROSITE" id="PS51188"/>
    </source>
</evidence>
<feature type="binding site" evidence="12">
    <location>
        <position position="163"/>
    </location>
    <ligand>
        <name>Zn(2+)</name>
        <dbReference type="ChEBI" id="CHEBI:29105"/>
        <label>2</label>
    </ligand>
</feature>
<dbReference type="SUPFAM" id="SSF46565">
    <property type="entry name" value="Chaperone J-domain"/>
    <property type="match status" value="1"/>
</dbReference>
<dbReference type="Gene3D" id="2.60.260.20">
    <property type="entry name" value="Urease metallochaperone UreE, N-terminal domain"/>
    <property type="match status" value="2"/>
</dbReference>
<keyword evidence="5 12" id="KW-0863">Zinc-finger</keyword>
<organism evidence="16 17">
    <name type="scientific">Helicobacter fennelliae</name>
    <dbReference type="NCBI Taxonomy" id="215"/>
    <lineage>
        <taxon>Bacteria</taxon>
        <taxon>Pseudomonadati</taxon>
        <taxon>Campylobacterota</taxon>
        <taxon>Epsilonproteobacteria</taxon>
        <taxon>Campylobacterales</taxon>
        <taxon>Helicobacteraceae</taxon>
        <taxon>Helicobacter</taxon>
    </lineage>
</organism>
<feature type="repeat" description="CXXCXGXG motif" evidence="12">
    <location>
        <begin position="196"/>
        <end position="203"/>
    </location>
</feature>
<dbReference type="AlphaFoldDB" id="A0A2X3BEA4"/>
<evidence type="ECO:0000256" key="2">
    <source>
        <dbReference type="ARBA" id="ARBA00022705"/>
    </source>
</evidence>
<comment type="similarity">
    <text evidence="10 12">Belongs to the DnaJ family.</text>
</comment>
<dbReference type="FunFam" id="2.10.230.10:FF:000002">
    <property type="entry name" value="Molecular chaperone DnaJ"/>
    <property type="match status" value="1"/>
</dbReference>
<evidence type="ECO:0000256" key="3">
    <source>
        <dbReference type="ARBA" id="ARBA00022723"/>
    </source>
</evidence>
<dbReference type="FunFam" id="1.10.287.110:FF:000034">
    <property type="entry name" value="Chaperone protein DnaJ"/>
    <property type="match status" value="1"/>
</dbReference>
<dbReference type="Gene3D" id="2.10.230.10">
    <property type="entry name" value="Heat shock protein DnaJ, cysteine-rich domain"/>
    <property type="match status" value="1"/>
</dbReference>
<evidence type="ECO:0000256" key="5">
    <source>
        <dbReference type="ARBA" id="ARBA00022771"/>
    </source>
</evidence>
<feature type="binding site" evidence="12">
    <location>
        <position position="147"/>
    </location>
    <ligand>
        <name>Zn(2+)</name>
        <dbReference type="ChEBI" id="CHEBI:29105"/>
        <label>1</label>
    </ligand>
</feature>
<comment type="cofactor">
    <cofactor evidence="12">
        <name>Zn(2+)</name>
        <dbReference type="ChEBI" id="CHEBI:29105"/>
    </cofactor>
    <text evidence="12">Binds 2 Zn(2+) ions per monomer.</text>
</comment>
<keyword evidence="6 12" id="KW-0862">Zinc</keyword>
<feature type="binding site" evidence="12">
    <location>
        <position position="160"/>
    </location>
    <ligand>
        <name>Zn(2+)</name>
        <dbReference type="ChEBI" id="CHEBI:29105"/>
        <label>2</label>
    </ligand>
</feature>
<dbReference type="GO" id="GO:0006260">
    <property type="term" value="P:DNA replication"/>
    <property type="evidence" value="ECO:0007669"/>
    <property type="project" value="UniProtKB-KW"/>
</dbReference>
<feature type="repeat" description="CXXCXGXG motif" evidence="12">
    <location>
        <begin position="160"/>
        <end position="167"/>
    </location>
</feature>
<evidence type="ECO:0000259" key="14">
    <source>
        <dbReference type="PROSITE" id="PS50076"/>
    </source>
</evidence>
<dbReference type="EMBL" id="UAWL01000006">
    <property type="protein sequence ID" value="SQB98943.1"/>
    <property type="molecule type" value="Genomic_DNA"/>
</dbReference>
<evidence type="ECO:0000256" key="7">
    <source>
        <dbReference type="ARBA" id="ARBA00023016"/>
    </source>
</evidence>
<evidence type="ECO:0000256" key="1">
    <source>
        <dbReference type="ARBA" id="ARBA00022490"/>
    </source>
</evidence>
<keyword evidence="7 12" id="KW-0346">Stress response</keyword>
<evidence type="ECO:0000256" key="11">
    <source>
        <dbReference type="ARBA" id="ARBA00067609"/>
    </source>
</evidence>
<dbReference type="GO" id="GO:0051082">
    <property type="term" value="F:unfolded protein binding"/>
    <property type="evidence" value="ECO:0007669"/>
    <property type="project" value="UniProtKB-UniRule"/>
</dbReference>
<feature type="binding site" evidence="12">
    <location>
        <position position="144"/>
    </location>
    <ligand>
        <name>Zn(2+)</name>
        <dbReference type="ChEBI" id="CHEBI:29105"/>
        <label>1</label>
    </ligand>
</feature>
<dbReference type="InterPro" id="IPR008971">
    <property type="entry name" value="HSP40/DnaJ_pept-bd"/>
</dbReference>
<evidence type="ECO:0000256" key="4">
    <source>
        <dbReference type="ARBA" id="ARBA00022737"/>
    </source>
</evidence>
<dbReference type="SUPFAM" id="SSF49493">
    <property type="entry name" value="HSP40/DnaJ peptide-binding domain"/>
    <property type="match status" value="2"/>
</dbReference>
<evidence type="ECO:0000256" key="12">
    <source>
        <dbReference type="HAMAP-Rule" id="MF_01152"/>
    </source>
</evidence>
<keyword evidence="1 12" id="KW-0963">Cytoplasm</keyword>
<keyword evidence="4 12" id="KW-0677">Repeat</keyword>
<dbReference type="PANTHER" id="PTHR43096">
    <property type="entry name" value="DNAJ HOMOLOG 1, MITOCHONDRIAL-RELATED"/>
    <property type="match status" value="1"/>
</dbReference>
<dbReference type="Gene3D" id="1.10.287.110">
    <property type="entry name" value="DnaJ domain"/>
    <property type="match status" value="1"/>
</dbReference>
<keyword evidence="8 12" id="KW-0143">Chaperone</keyword>
<gene>
    <name evidence="16" type="primary">dnaJ_2</name>
    <name evidence="12" type="synonym">dnaJ</name>
    <name evidence="16" type="ORF">NCTC13102_01414</name>
</gene>
<feature type="repeat" description="CXXCXGXG motif" evidence="12">
    <location>
        <begin position="182"/>
        <end position="189"/>
    </location>
</feature>
<feature type="repeat" description="CXXCXGXG motif" evidence="12">
    <location>
        <begin position="144"/>
        <end position="151"/>
    </location>
</feature>
<dbReference type="Pfam" id="PF01556">
    <property type="entry name" value="DnaJ_C"/>
    <property type="match status" value="1"/>
</dbReference>
<evidence type="ECO:0000313" key="17">
    <source>
        <dbReference type="Proteomes" id="UP000250166"/>
    </source>
</evidence>
<dbReference type="CDD" id="cd06257">
    <property type="entry name" value="DnaJ"/>
    <property type="match status" value="1"/>
</dbReference>
<reference evidence="16 17" key="1">
    <citation type="submission" date="2018-06" db="EMBL/GenBank/DDBJ databases">
        <authorList>
            <consortium name="Pathogen Informatics"/>
            <person name="Doyle S."/>
        </authorList>
    </citation>
    <scope>NUCLEOTIDE SEQUENCE [LARGE SCALE GENOMIC DNA]</scope>
    <source>
        <strain evidence="16 17">NCTC13102</strain>
    </source>
</reference>
<dbReference type="Proteomes" id="UP000250166">
    <property type="component" value="Unassembled WGS sequence"/>
</dbReference>
<feature type="binding site" evidence="12">
    <location>
        <position position="199"/>
    </location>
    <ligand>
        <name>Zn(2+)</name>
        <dbReference type="ChEBI" id="CHEBI:29105"/>
        <label>1</label>
    </ligand>
</feature>
<accession>A0A2X3BEA4</accession>
<dbReference type="CDD" id="cd10719">
    <property type="entry name" value="DnaJ_zf"/>
    <property type="match status" value="1"/>
</dbReference>
<dbReference type="Pfam" id="PF00226">
    <property type="entry name" value="DnaJ"/>
    <property type="match status" value="1"/>
</dbReference>
<dbReference type="InterPro" id="IPR002939">
    <property type="entry name" value="DnaJ_C"/>
</dbReference>
<dbReference type="InterPro" id="IPR036869">
    <property type="entry name" value="J_dom_sf"/>
</dbReference>
<feature type="zinc finger region" description="CR-type" evidence="13">
    <location>
        <begin position="131"/>
        <end position="208"/>
    </location>
</feature>
<dbReference type="GO" id="GO:0031072">
    <property type="term" value="F:heat shock protein binding"/>
    <property type="evidence" value="ECO:0007669"/>
    <property type="project" value="InterPro"/>
</dbReference>
<dbReference type="InterPro" id="IPR001623">
    <property type="entry name" value="DnaJ_domain"/>
</dbReference>
<name>A0A2X3BEA4_9HELI</name>
<dbReference type="Pfam" id="PF00684">
    <property type="entry name" value="DnaJ_CXXCXGXG"/>
    <property type="match status" value="1"/>
</dbReference>
<evidence type="ECO:0000256" key="6">
    <source>
        <dbReference type="ARBA" id="ARBA00022833"/>
    </source>
</evidence>
<dbReference type="GO" id="GO:0005737">
    <property type="term" value="C:cytoplasm"/>
    <property type="evidence" value="ECO:0007669"/>
    <property type="project" value="UniProtKB-SubCell"/>
</dbReference>
<dbReference type="GO" id="GO:0008270">
    <property type="term" value="F:zinc ion binding"/>
    <property type="evidence" value="ECO:0007669"/>
    <property type="project" value="UniProtKB-UniRule"/>
</dbReference>
<keyword evidence="3 12" id="KW-0479">Metal-binding</keyword>
<feature type="domain" description="J" evidence="14">
    <location>
        <begin position="5"/>
        <end position="70"/>
    </location>
</feature>
<proteinExistence type="inferred from homology"/>
<feature type="binding site" evidence="12">
    <location>
        <position position="185"/>
    </location>
    <ligand>
        <name>Zn(2+)</name>
        <dbReference type="ChEBI" id="CHEBI:29105"/>
        <label>2</label>
    </ligand>
</feature>
<evidence type="ECO:0000256" key="9">
    <source>
        <dbReference type="ARBA" id="ARBA00053423"/>
    </source>
</evidence>
<evidence type="ECO:0000256" key="13">
    <source>
        <dbReference type="PROSITE-ProRule" id="PRU00546"/>
    </source>
</evidence>
<comment type="subcellular location">
    <subcellularLocation>
        <location evidence="12">Cytoplasm</location>
    </subcellularLocation>
</comment>
<dbReference type="CDD" id="cd10747">
    <property type="entry name" value="DnaJ_C"/>
    <property type="match status" value="1"/>
</dbReference>
<dbReference type="InterPro" id="IPR036410">
    <property type="entry name" value="HSP_DnaJ_Cys-rich_dom_sf"/>
</dbReference>
<dbReference type="SUPFAM" id="SSF57938">
    <property type="entry name" value="DnaJ/Hsp40 cysteine-rich domain"/>
    <property type="match status" value="1"/>
</dbReference>
<dbReference type="NCBIfam" id="NF008035">
    <property type="entry name" value="PRK10767.1"/>
    <property type="match status" value="1"/>
</dbReference>
<dbReference type="PROSITE" id="PS00636">
    <property type="entry name" value="DNAJ_1"/>
    <property type="match status" value="1"/>
</dbReference>
<dbReference type="SMART" id="SM00271">
    <property type="entry name" value="DnaJ"/>
    <property type="match status" value="1"/>
</dbReference>
<dbReference type="GO" id="GO:0005524">
    <property type="term" value="F:ATP binding"/>
    <property type="evidence" value="ECO:0007669"/>
    <property type="project" value="InterPro"/>
</dbReference>
<comment type="function">
    <text evidence="9 12">Participates actively in the response to hyperosmotic and heat shock by preventing the aggregation of stress-denatured proteins and by disaggregating proteins, also in an autonomous, DnaK-independent fashion. Unfolded proteins bind initially to DnaJ; upon interaction with the DnaJ-bound protein, DnaK hydrolyzes its bound ATP, resulting in the formation of a stable complex. GrpE releases ADP from DnaK; ATP binding to DnaK triggers the release of the substrate protein, thus completing the reaction cycle. Several rounds of ATP-dependent interactions between DnaJ, DnaK and GrpE are required for fully efficient folding. Also involved, together with DnaK and GrpE, in the DNA replication of plasmids through activation of initiation proteins.</text>
</comment>
<dbReference type="PROSITE" id="PS51188">
    <property type="entry name" value="ZF_CR"/>
    <property type="match status" value="1"/>
</dbReference>
<feature type="binding site" evidence="12">
    <location>
        <position position="182"/>
    </location>
    <ligand>
        <name>Zn(2+)</name>
        <dbReference type="ChEBI" id="CHEBI:29105"/>
        <label>2</label>
    </ligand>
</feature>
<evidence type="ECO:0000313" key="16">
    <source>
        <dbReference type="EMBL" id="SQB98943.1"/>
    </source>
</evidence>
<feature type="domain" description="CR-type" evidence="15">
    <location>
        <begin position="131"/>
        <end position="208"/>
    </location>
</feature>
<dbReference type="RefSeq" id="WP_023948331.1">
    <property type="nucleotide sequence ID" value="NZ_JAERIV010000029.1"/>
</dbReference>
<comment type="domain">
    <text evidence="12">The J domain is necessary and sufficient to stimulate DnaK ATPase activity. Zinc center 1 plays an important role in the autonomous, DnaK-independent chaperone activity of DnaJ. Zinc center 2 is essential for interaction with DnaK and for DnaJ activity.</text>
</comment>
<dbReference type="PANTHER" id="PTHR43096:SF48">
    <property type="entry name" value="CHAPERONE PROTEIN DNAJ"/>
    <property type="match status" value="1"/>
</dbReference>
<dbReference type="InterPro" id="IPR018253">
    <property type="entry name" value="DnaJ_domain_CS"/>
</dbReference>
<keyword evidence="2 12" id="KW-0235">DNA replication</keyword>
<evidence type="ECO:0000256" key="8">
    <source>
        <dbReference type="ARBA" id="ARBA00023186"/>
    </source>
</evidence>
<dbReference type="InterPro" id="IPR001305">
    <property type="entry name" value="HSP_DnaJ_Cys-rich_dom"/>
</dbReference>
<comment type="subunit">
    <text evidence="12">Homodimer.</text>
</comment>
<sequence length="371" mass="42479">MESFDYYEILEIERTSNKDEVKKAYRKMALRYHPDRNPDDKEAEEMFKRINEAYEVLSDDDKRLVYDRYGKEGLHNQGFSFGGADFSDIFGDIFGSAFGFGSSARSKKSSQKYEADFMIRLDLTFKEAVFGCTKTIKSQYKQYCKDCNGTGSEDGKVSTCKECDGKGQVFLRQGFVAFGQTCPKCNGTGETITKKCKKCKGEGFVMASESFEVPIPQGIDNEMRVRVSGRGNEFKNGVRGDLYLLVRVQEDEHFIRHNNDLYIEIPVFFTQIILGAKIQIPSLNGKTLELNLPANSKDKEQFVFANEGVKDVNYNRKGRLIAQIQITYPQSINAEQKELLQKLHQSFGIQSEPHQNIFKDTFEKIKKWFSE</sequence>
<dbReference type="GO" id="GO:0009408">
    <property type="term" value="P:response to heat"/>
    <property type="evidence" value="ECO:0007669"/>
    <property type="project" value="InterPro"/>
</dbReference>
<feature type="binding site" evidence="12">
    <location>
        <position position="196"/>
    </location>
    <ligand>
        <name>Zn(2+)</name>
        <dbReference type="ChEBI" id="CHEBI:29105"/>
        <label>1</label>
    </ligand>
</feature>
<dbReference type="HAMAP" id="MF_01152">
    <property type="entry name" value="DnaJ"/>
    <property type="match status" value="1"/>
</dbReference>
<dbReference type="PROSITE" id="PS50076">
    <property type="entry name" value="DNAJ_2"/>
    <property type="match status" value="1"/>
</dbReference>
<dbReference type="GO" id="GO:0042026">
    <property type="term" value="P:protein refolding"/>
    <property type="evidence" value="ECO:0007669"/>
    <property type="project" value="TreeGrafter"/>
</dbReference>
<dbReference type="InterPro" id="IPR012724">
    <property type="entry name" value="DnaJ"/>
</dbReference>